<accession>A0A0M3HYL0</accession>
<name>A0A0M3HYL0_ASCLU</name>
<sequence>MCGMQHPVAAILLANRVQRDNQLESGTLGMCVTSLAKKSPKVSVGVIVLRGGACVSQQLFSFCLARRVDGVLVAIF</sequence>
<organism evidence="1 2">
    <name type="scientific">Ascaris lumbricoides</name>
    <name type="common">Giant roundworm</name>
    <dbReference type="NCBI Taxonomy" id="6252"/>
    <lineage>
        <taxon>Eukaryota</taxon>
        <taxon>Metazoa</taxon>
        <taxon>Ecdysozoa</taxon>
        <taxon>Nematoda</taxon>
        <taxon>Chromadorea</taxon>
        <taxon>Rhabditida</taxon>
        <taxon>Spirurina</taxon>
        <taxon>Ascaridomorpha</taxon>
        <taxon>Ascaridoidea</taxon>
        <taxon>Ascarididae</taxon>
        <taxon>Ascaris</taxon>
    </lineage>
</organism>
<evidence type="ECO:0000313" key="1">
    <source>
        <dbReference type="Proteomes" id="UP000036681"/>
    </source>
</evidence>
<dbReference type="WBParaSite" id="ALUE_0000862401-mRNA-1">
    <property type="protein sequence ID" value="ALUE_0000862401-mRNA-1"/>
    <property type="gene ID" value="ALUE_0000862401"/>
</dbReference>
<reference evidence="2" key="1">
    <citation type="submission" date="2017-02" db="UniProtKB">
        <authorList>
            <consortium name="WormBaseParasite"/>
        </authorList>
    </citation>
    <scope>IDENTIFICATION</scope>
</reference>
<protein>
    <submittedName>
        <fullName evidence="2">Secreted protein</fullName>
    </submittedName>
</protein>
<proteinExistence type="predicted"/>
<evidence type="ECO:0000313" key="2">
    <source>
        <dbReference type="WBParaSite" id="ALUE_0000862401-mRNA-1"/>
    </source>
</evidence>
<dbReference type="AlphaFoldDB" id="A0A0M3HYL0"/>
<keyword evidence="1" id="KW-1185">Reference proteome</keyword>
<dbReference type="Proteomes" id="UP000036681">
    <property type="component" value="Unplaced"/>
</dbReference>